<evidence type="ECO:0000256" key="2">
    <source>
        <dbReference type="SAM" id="SignalP"/>
    </source>
</evidence>
<feature type="compositionally biased region" description="Pro residues" evidence="1">
    <location>
        <begin position="144"/>
        <end position="155"/>
    </location>
</feature>
<dbReference type="Proteomes" id="UP001295423">
    <property type="component" value="Unassembled WGS sequence"/>
</dbReference>
<keyword evidence="2" id="KW-0732">Signal</keyword>
<dbReference type="AlphaFoldDB" id="A0AAD2CEL2"/>
<evidence type="ECO:0000256" key="1">
    <source>
        <dbReference type="SAM" id="MobiDB-lite"/>
    </source>
</evidence>
<evidence type="ECO:0000313" key="4">
    <source>
        <dbReference type="EMBL" id="CAJ1950660.1"/>
    </source>
</evidence>
<proteinExistence type="predicted"/>
<dbReference type="EMBL" id="CAKOGP040001770">
    <property type="protein sequence ID" value="CAJ1950660.1"/>
    <property type="molecule type" value="Genomic_DNA"/>
</dbReference>
<feature type="signal peptide" evidence="2">
    <location>
        <begin position="1"/>
        <end position="23"/>
    </location>
</feature>
<protein>
    <recommendedName>
        <fullName evidence="6">Subtilisin</fullName>
    </recommendedName>
</protein>
<comment type="caution">
    <text evidence="3">The sequence shown here is derived from an EMBL/GenBank/DDBJ whole genome shotgun (WGS) entry which is preliminary data.</text>
</comment>
<accession>A0AAD2CEL2</accession>
<dbReference type="EMBL" id="CAKOGP040000033">
    <property type="protein sequence ID" value="CAJ1928085.1"/>
    <property type="molecule type" value="Genomic_DNA"/>
</dbReference>
<name>A0AAD2CEL2_9STRA</name>
<feature type="chain" id="PRO_5042440649" description="Subtilisin" evidence="2">
    <location>
        <begin position="24"/>
        <end position="164"/>
    </location>
</feature>
<organism evidence="3 5">
    <name type="scientific">Cylindrotheca closterium</name>
    <dbReference type="NCBI Taxonomy" id="2856"/>
    <lineage>
        <taxon>Eukaryota</taxon>
        <taxon>Sar</taxon>
        <taxon>Stramenopiles</taxon>
        <taxon>Ochrophyta</taxon>
        <taxon>Bacillariophyta</taxon>
        <taxon>Bacillariophyceae</taxon>
        <taxon>Bacillariophycidae</taxon>
        <taxon>Bacillariales</taxon>
        <taxon>Bacillariaceae</taxon>
        <taxon>Cylindrotheca</taxon>
    </lineage>
</organism>
<gene>
    <name evidence="4" type="ORF">CYCCA115_LOCUS12693</name>
    <name evidence="3" type="ORF">CYCCA115_LOCUS1397</name>
</gene>
<evidence type="ECO:0008006" key="6">
    <source>
        <dbReference type="Google" id="ProtNLM"/>
    </source>
</evidence>
<reference evidence="3" key="1">
    <citation type="submission" date="2023-08" db="EMBL/GenBank/DDBJ databases">
        <authorList>
            <person name="Audoor S."/>
            <person name="Bilcke G."/>
        </authorList>
    </citation>
    <scope>NUCLEOTIDE SEQUENCE</scope>
</reference>
<feature type="region of interest" description="Disordered" evidence="1">
    <location>
        <begin position="138"/>
        <end position="164"/>
    </location>
</feature>
<sequence>MVPTKLHCFFAAFAAFLAFSSEAFSPHSNSVRQQTLLFSISDDEAKNIVWRHVKKPLLRLGSKGASASHGNSLKQLLEDHTAVKVKVNTMPYDGSLQNAYDALRDLAVENGAPETIELIQMKDSDKIVLIGSPGIIDQVKAGSFPPPPPPPPPSPSSSDEREEY</sequence>
<keyword evidence="5" id="KW-1185">Reference proteome</keyword>
<evidence type="ECO:0000313" key="5">
    <source>
        <dbReference type="Proteomes" id="UP001295423"/>
    </source>
</evidence>
<evidence type="ECO:0000313" key="3">
    <source>
        <dbReference type="EMBL" id="CAJ1928085.1"/>
    </source>
</evidence>